<feature type="chain" id="PRO_5033025442" description="EGF-like domain-containing protein" evidence="1">
    <location>
        <begin position="16"/>
        <end position="278"/>
    </location>
</feature>
<keyword evidence="3" id="KW-1185">Reference proteome</keyword>
<dbReference type="OrthoDB" id="6160251at2759"/>
<protein>
    <recommendedName>
        <fullName evidence="4">EGF-like domain-containing protein</fullName>
    </recommendedName>
</protein>
<sequence length="278" mass="31502">MDLLLFAILLTVSKAYPYFNKCIETNYDHFVSDNRLCWRGDGIYYCCSDYHKVYNSSINKYICTRCLKGYHGRECDELCPSDSYGYRCLQTCNCKIGEICHHAEGCIGQDMTTPPMVTLKPQPPIVTTIDPAEINKTSIDCSHLINLAIVPTLRTNSIYSKQIIIHLGAVPNDSICLTYPLLTFSLTGWNRQFSGQMTPRGKIRLGTLQHVEKCNSTTDRKSFEINDSKYNFTNYILESTPVADRFDKSDSSSRGEGKWITMTVLMLARSLLFGNCLV</sequence>
<name>A0A8B6E1S2_MYTGA</name>
<accession>A0A8B6E1S2</accession>
<dbReference type="Proteomes" id="UP000596742">
    <property type="component" value="Unassembled WGS sequence"/>
</dbReference>
<keyword evidence="1" id="KW-0732">Signal</keyword>
<dbReference type="Gene3D" id="2.30.30.1230">
    <property type="match status" value="1"/>
</dbReference>
<organism evidence="2 3">
    <name type="scientific">Mytilus galloprovincialis</name>
    <name type="common">Mediterranean mussel</name>
    <dbReference type="NCBI Taxonomy" id="29158"/>
    <lineage>
        <taxon>Eukaryota</taxon>
        <taxon>Metazoa</taxon>
        <taxon>Spiralia</taxon>
        <taxon>Lophotrochozoa</taxon>
        <taxon>Mollusca</taxon>
        <taxon>Bivalvia</taxon>
        <taxon>Autobranchia</taxon>
        <taxon>Pteriomorphia</taxon>
        <taxon>Mytilida</taxon>
        <taxon>Mytiloidea</taxon>
        <taxon>Mytilidae</taxon>
        <taxon>Mytilinae</taxon>
        <taxon>Mytilus</taxon>
    </lineage>
</organism>
<evidence type="ECO:0000313" key="3">
    <source>
        <dbReference type="Proteomes" id="UP000596742"/>
    </source>
</evidence>
<feature type="signal peptide" evidence="1">
    <location>
        <begin position="1"/>
        <end position="15"/>
    </location>
</feature>
<dbReference type="Gene3D" id="2.170.300.10">
    <property type="entry name" value="Tie2 ligand-binding domain superfamily"/>
    <property type="match status" value="1"/>
</dbReference>
<gene>
    <name evidence="2" type="ORF">MGAL_10B044743</name>
</gene>
<dbReference type="EMBL" id="UYJE01004402">
    <property type="protein sequence ID" value="VDI27769.1"/>
    <property type="molecule type" value="Genomic_DNA"/>
</dbReference>
<proteinExistence type="predicted"/>
<reference evidence="2" key="1">
    <citation type="submission" date="2018-11" db="EMBL/GenBank/DDBJ databases">
        <authorList>
            <person name="Alioto T."/>
            <person name="Alioto T."/>
        </authorList>
    </citation>
    <scope>NUCLEOTIDE SEQUENCE</scope>
</reference>
<dbReference type="SUPFAM" id="SSF161008">
    <property type="entry name" value="Viral glycoprotein ectodomain-like"/>
    <property type="match status" value="1"/>
</dbReference>
<evidence type="ECO:0008006" key="4">
    <source>
        <dbReference type="Google" id="ProtNLM"/>
    </source>
</evidence>
<evidence type="ECO:0000256" key="1">
    <source>
        <dbReference type="SAM" id="SignalP"/>
    </source>
</evidence>
<dbReference type="AlphaFoldDB" id="A0A8B6E1S2"/>
<evidence type="ECO:0000313" key="2">
    <source>
        <dbReference type="EMBL" id="VDI27769.1"/>
    </source>
</evidence>
<comment type="caution">
    <text evidence="2">The sequence shown here is derived from an EMBL/GenBank/DDBJ whole genome shotgun (WGS) entry which is preliminary data.</text>
</comment>